<evidence type="ECO:0000313" key="2">
    <source>
        <dbReference type="EMBL" id="KAG9445128.1"/>
    </source>
</evidence>
<gene>
    <name evidence="2" type="ORF">H6P81_016468</name>
</gene>
<dbReference type="EMBL" id="JAINDJ010000006">
    <property type="protein sequence ID" value="KAG9445128.1"/>
    <property type="molecule type" value="Genomic_DNA"/>
</dbReference>
<accession>A0AAV7ECZ8</accession>
<dbReference type="PANTHER" id="PTHR33047:SF42">
    <property type="entry name" value="PROTEIN TAR1"/>
    <property type="match status" value="1"/>
</dbReference>
<comment type="caution">
    <text evidence="2">The sequence shown here is derived from an EMBL/GenBank/DDBJ whole genome shotgun (WGS) entry which is preliminary data.</text>
</comment>
<feature type="compositionally biased region" description="Polar residues" evidence="1">
    <location>
        <begin position="257"/>
        <end position="274"/>
    </location>
</feature>
<name>A0AAV7ECZ8_ARIFI</name>
<feature type="region of interest" description="Disordered" evidence="1">
    <location>
        <begin position="243"/>
        <end position="274"/>
    </location>
</feature>
<organism evidence="2 3">
    <name type="scientific">Aristolochia fimbriata</name>
    <name type="common">White veined hardy Dutchman's pipe vine</name>
    <dbReference type="NCBI Taxonomy" id="158543"/>
    <lineage>
        <taxon>Eukaryota</taxon>
        <taxon>Viridiplantae</taxon>
        <taxon>Streptophyta</taxon>
        <taxon>Embryophyta</taxon>
        <taxon>Tracheophyta</taxon>
        <taxon>Spermatophyta</taxon>
        <taxon>Magnoliopsida</taxon>
        <taxon>Magnoliidae</taxon>
        <taxon>Piperales</taxon>
        <taxon>Aristolochiaceae</taxon>
        <taxon>Aristolochia</taxon>
    </lineage>
</organism>
<sequence length="472" mass="51283">MQQTKGANMVLAAFPQSKSYYTSAAALGWKFEREITLFHQVQPRAAALWWWENDTRAELGRGPHAHARIMTSQIAAPSIGIADWSAVGHEINIGTSPHTRVSSLRSYIAAPSLGVVGSSADGRGGLGAAHWHERKGRRTRACIMRASKRGCGPHARALPLRGVPWAPWHSAYPPHTNVRGSAKPQHAHVHGGPTSVPWEPLTIWPMSSSGTSSCFESVVWRLGKALGGIVPYPFLGRHVTTRSRCRSSSSSPPTASGFGTRTPVPSTQSQSFSRSYESILPTSLSDIVPSTRGCSPRRPDAFMSTTMRGWHSVLQIFKRCWGCTGIHMTCSALPTARPYLRNFNPIYFCGLPDARYLTGFPCVLGSTNPLQVSFTWNLSPLHPSKFSFEYLLLQPIFALTAPPKLGPEVSLSYSLGCRCCPDGQVSALFNTVSRLLVHPASPVLLTKNGALGVLNSVAQLNEAVVSSYLFKV</sequence>
<dbReference type="Proteomes" id="UP000825729">
    <property type="component" value="Unassembled WGS sequence"/>
</dbReference>
<dbReference type="AlphaFoldDB" id="A0AAV7ECZ8"/>
<protein>
    <submittedName>
        <fullName evidence="2">Uncharacterized protein</fullName>
    </submittedName>
</protein>
<evidence type="ECO:0000256" key="1">
    <source>
        <dbReference type="SAM" id="MobiDB-lite"/>
    </source>
</evidence>
<evidence type="ECO:0000313" key="3">
    <source>
        <dbReference type="Proteomes" id="UP000825729"/>
    </source>
</evidence>
<proteinExistence type="predicted"/>
<dbReference type="PANTHER" id="PTHR33047">
    <property type="entry name" value="PROTEIN TAR1"/>
    <property type="match status" value="1"/>
</dbReference>
<feature type="compositionally biased region" description="Low complexity" evidence="1">
    <location>
        <begin position="246"/>
        <end position="256"/>
    </location>
</feature>
<keyword evidence="3" id="KW-1185">Reference proteome</keyword>
<reference evidence="2 3" key="1">
    <citation type="submission" date="2021-07" db="EMBL/GenBank/DDBJ databases">
        <title>The Aristolochia fimbriata genome: insights into angiosperm evolution, floral development and chemical biosynthesis.</title>
        <authorList>
            <person name="Jiao Y."/>
        </authorList>
    </citation>
    <scope>NUCLEOTIDE SEQUENCE [LARGE SCALE GENOMIC DNA]</scope>
    <source>
        <strain evidence="2">IBCAS-2021</strain>
        <tissue evidence="2">Leaf</tissue>
    </source>
</reference>
<dbReference type="InterPro" id="IPR052997">
    <property type="entry name" value="RRT15-like"/>
</dbReference>